<evidence type="ECO:0000313" key="3">
    <source>
        <dbReference type="EMBL" id="KAG6371920.1"/>
    </source>
</evidence>
<evidence type="ECO:0000259" key="2">
    <source>
        <dbReference type="Pfam" id="PF06985"/>
    </source>
</evidence>
<dbReference type="EMBL" id="JAGFBS010000031">
    <property type="protein sequence ID" value="KAG6371920.1"/>
    <property type="molecule type" value="Genomic_DNA"/>
</dbReference>
<accession>A0A8I2YH89</accession>
<dbReference type="InterPro" id="IPR010730">
    <property type="entry name" value="HET"/>
</dbReference>
<dbReference type="PANTHER" id="PTHR33112">
    <property type="entry name" value="DOMAIN PROTEIN, PUTATIVE-RELATED"/>
    <property type="match status" value="1"/>
</dbReference>
<feature type="compositionally biased region" description="Acidic residues" evidence="1">
    <location>
        <begin position="457"/>
        <end position="479"/>
    </location>
</feature>
<feature type="compositionally biased region" description="Polar residues" evidence="1">
    <location>
        <begin position="441"/>
        <end position="452"/>
    </location>
</feature>
<protein>
    <submittedName>
        <fullName evidence="3">Heterokaryon incompatibility protein-domain-containing protein</fullName>
    </submittedName>
</protein>
<name>A0A8I2YH89_9AGAM</name>
<dbReference type="Proteomes" id="UP000683000">
    <property type="component" value="Unassembled WGS sequence"/>
</dbReference>
<sequence length="648" mass="73359">MDAIGVMDSSHRGAKGMPALGVKTVDPQTCDYSLIRGWLRRCNDQHPITCRPFMSEGLKQIKLIDVETRQIVAYPPDGCDYIALSYVWGGVQQSSFRLGDMLPTVPETLEDAMAVTRNLRKRYFWADSLCIEQGNNEEKVVQIALMSTIYSSAWATIICLSARSARSGLPRVGTLQGVIPQLSCEIWEKHFLSVMPTLAQQISWSPWATRAWTFQEGLLSPRRIFFSNHQVYFECNAVQCCESLDDTHSPFHLPTDAQRQVALDKVIEDPDALMDAGAEGVLGRGVFRDPFRPLSAKEDAQTDAESLETYFRLVHTYTTKKMSYDADSLNAFSAVLTRLTETHYQKGFVQGLPLEDIPRALLWVHEAQPRRRDAFAGWSWAGWEGPVMEDLVGHSGSTTNFLEVDSPPLRMWKAGNEGRPELIYDFNPTSWILEEMEAGTDSCSDTESNTPGSPKDEGDDADSWEDIDEESEYDSEDSDLPGSVDGDSDNNEPIDRQNDPVTHLAKEMLSETIKVKVPERIGSNELLVEGIIIRLTFVNIIEYYSDTDEDEDLEQRCFVYVEGQHKPLRLKFFGYNAAELVRKRSRKEQEFLLLSRIQHFTTPKMYNALLLIDREGDVATRMGVANLRLDDVKLLEGVKPERRLVRLK</sequence>
<evidence type="ECO:0000313" key="4">
    <source>
        <dbReference type="Proteomes" id="UP000683000"/>
    </source>
</evidence>
<comment type="caution">
    <text evidence="3">The sequence shown here is derived from an EMBL/GenBank/DDBJ whole genome shotgun (WGS) entry which is preliminary data.</text>
</comment>
<dbReference type="AlphaFoldDB" id="A0A8I2YH89"/>
<dbReference type="Pfam" id="PF06985">
    <property type="entry name" value="HET"/>
    <property type="match status" value="1"/>
</dbReference>
<organism evidence="3 4">
    <name type="scientific">Boletus reticuloceps</name>
    <dbReference type="NCBI Taxonomy" id="495285"/>
    <lineage>
        <taxon>Eukaryota</taxon>
        <taxon>Fungi</taxon>
        <taxon>Dikarya</taxon>
        <taxon>Basidiomycota</taxon>
        <taxon>Agaricomycotina</taxon>
        <taxon>Agaricomycetes</taxon>
        <taxon>Agaricomycetidae</taxon>
        <taxon>Boletales</taxon>
        <taxon>Boletineae</taxon>
        <taxon>Boletaceae</taxon>
        <taxon>Boletoideae</taxon>
        <taxon>Boletus</taxon>
    </lineage>
</organism>
<feature type="domain" description="Heterokaryon incompatibility" evidence="2">
    <location>
        <begin position="81"/>
        <end position="216"/>
    </location>
</feature>
<keyword evidence="4" id="KW-1185">Reference proteome</keyword>
<evidence type="ECO:0000256" key="1">
    <source>
        <dbReference type="SAM" id="MobiDB-lite"/>
    </source>
</evidence>
<reference evidence="3" key="1">
    <citation type="submission" date="2021-03" db="EMBL/GenBank/DDBJ databases">
        <title>Evolutionary innovations through gain and loss of genes in the ectomycorrhizal Boletales.</title>
        <authorList>
            <person name="Wu G."/>
            <person name="Miyauchi S."/>
            <person name="Morin E."/>
            <person name="Yang Z.-L."/>
            <person name="Xu J."/>
            <person name="Martin F.M."/>
        </authorList>
    </citation>
    <scope>NUCLEOTIDE SEQUENCE</scope>
    <source>
        <strain evidence="3">BR01</strain>
    </source>
</reference>
<dbReference type="OrthoDB" id="5125733at2759"/>
<dbReference type="PANTHER" id="PTHR33112:SF12">
    <property type="entry name" value="HETEROKARYON INCOMPATIBILITY DOMAIN-CONTAINING PROTEIN"/>
    <property type="match status" value="1"/>
</dbReference>
<proteinExistence type="predicted"/>
<feature type="region of interest" description="Disordered" evidence="1">
    <location>
        <begin position="437"/>
        <end position="499"/>
    </location>
</feature>
<gene>
    <name evidence="3" type="ORF">JVT61DRAFT_8929</name>
</gene>